<organism evidence="7 8">
    <name type="scientific">Didymodactylos carnosus</name>
    <dbReference type="NCBI Taxonomy" id="1234261"/>
    <lineage>
        <taxon>Eukaryota</taxon>
        <taxon>Metazoa</taxon>
        <taxon>Spiralia</taxon>
        <taxon>Gnathifera</taxon>
        <taxon>Rotifera</taxon>
        <taxon>Eurotatoria</taxon>
        <taxon>Bdelloidea</taxon>
        <taxon>Philodinida</taxon>
        <taxon>Philodinidae</taxon>
        <taxon>Didymodactylos</taxon>
    </lineage>
</organism>
<keyword evidence="2" id="KW-0378">Hydrolase</keyword>
<feature type="region of interest" description="Disordered" evidence="5">
    <location>
        <begin position="251"/>
        <end position="290"/>
    </location>
</feature>
<dbReference type="FunFam" id="3.40.1490.10:FF:000002">
    <property type="entry name" value="Peptidyl-tRNA hydrolase 2, mitochondrial"/>
    <property type="match status" value="1"/>
</dbReference>
<reference evidence="7" key="1">
    <citation type="submission" date="2021-02" db="EMBL/GenBank/DDBJ databases">
        <authorList>
            <person name="Nowell W R."/>
        </authorList>
    </citation>
    <scope>NUCLEOTIDE SEQUENCE</scope>
</reference>
<evidence type="ECO:0000313" key="8">
    <source>
        <dbReference type="Proteomes" id="UP000682733"/>
    </source>
</evidence>
<dbReference type="InterPro" id="IPR002833">
    <property type="entry name" value="PTH2"/>
</dbReference>
<feature type="compositionally biased region" description="Polar residues" evidence="5">
    <location>
        <begin position="279"/>
        <end position="290"/>
    </location>
</feature>
<dbReference type="EC" id="3.1.1.29" evidence="1"/>
<evidence type="ECO:0000256" key="5">
    <source>
        <dbReference type="SAM" id="MobiDB-lite"/>
    </source>
</evidence>
<dbReference type="EMBL" id="CAJOBA010008649">
    <property type="protein sequence ID" value="CAF3833406.1"/>
    <property type="molecule type" value="Genomic_DNA"/>
</dbReference>
<evidence type="ECO:0000256" key="3">
    <source>
        <dbReference type="ARBA" id="ARBA00038050"/>
    </source>
</evidence>
<comment type="caution">
    <text evidence="7">The sequence shown here is derived from an EMBL/GenBank/DDBJ whole genome shotgun (WGS) entry which is preliminary data.</text>
</comment>
<name>A0A8S2K3D2_9BILA</name>
<dbReference type="PANTHER" id="PTHR12649:SF11">
    <property type="entry name" value="PEPTIDYL-TRNA HYDROLASE 2, MITOCHONDRIAL"/>
    <property type="match status" value="1"/>
</dbReference>
<dbReference type="Pfam" id="PF01981">
    <property type="entry name" value="PTH2"/>
    <property type="match status" value="1"/>
</dbReference>
<dbReference type="Proteomes" id="UP000682733">
    <property type="component" value="Unassembled WGS sequence"/>
</dbReference>
<protein>
    <recommendedName>
        <fullName evidence="1">peptidyl-tRNA hydrolase</fullName>
        <ecNumber evidence="1">3.1.1.29</ecNumber>
    </recommendedName>
</protein>
<dbReference type="GO" id="GO:0004045">
    <property type="term" value="F:peptidyl-tRNA hydrolase activity"/>
    <property type="evidence" value="ECO:0007669"/>
    <property type="project" value="UniProtKB-EC"/>
</dbReference>
<dbReference type="InterPro" id="IPR023476">
    <property type="entry name" value="Pep_tRNA_hydro_II_dom_sf"/>
</dbReference>
<evidence type="ECO:0000256" key="2">
    <source>
        <dbReference type="ARBA" id="ARBA00022801"/>
    </source>
</evidence>
<feature type="compositionally biased region" description="Polar residues" evidence="5">
    <location>
        <begin position="251"/>
        <end position="264"/>
    </location>
</feature>
<dbReference type="AlphaFoldDB" id="A0A8S2K3D2"/>
<comment type="similarity">
    <text evidence="3">Belongs to the PTH2 family.</text>
</comment>
<dbReference type="EMBL" id="CAJNOK010008634">
    <property type="protein sequence ID" value="CAF1068768.1"/>
    <property type="molecule type" value="Genomic_DNA"/>
</dbReference>
<evidence type="ECO:0000313" key="6">
    <source>
        <dbReference type="EMBL" id="CAF1068768.1"/>
    </source>
</evidence>
<gene>
    <name evidence="6" type="ORF">OVA965_LOCUS17789</name>
    <name evidence="7" type="ORF">TMI583_LOCUS17800</name>
</gene>
<accession>A0A8S2K3D2</accession>
<comment type="catalytic activity">
    <reaction evidence="4">
        <text>an N-acyl-L-alpha-aminoacyl-tRNA + H2O = an N-acyl-L-amino acid + a tRNA + H(+)</text>
        <dbReference type="Rhea" id="RHEA:54448"/>
        <dbReference type="Rhea" id="RHEA-COMP:10123"/>
        <dbReference type="Rhea" id="RHEA-COMP:13883"/>
        <dbReference type="ChEBI" id="CHEBI:15377"/>
        <dbReference type="ChEBI" id="CHEBI:15378"/>
        <dbReference type="ChEBI" id="CHEBI:59874"/>
        <dbReference type="ChEBI" id="CHEBI:78442"/>
        <dbReference type="ChEBI" id="CHEBI:138191"/>
        <dbReference type="EC" id="3.1.1.29"/>
    </reaction>
</comment>
<evidence type="ECO:0000256" key="4">
    <source>
        <dbReference type="ARBA" id="ARBA00048707"/>
    </source>
</evidence>
<evidence type="ECO:0000256" key="1">
    <source>
        <dbReference type="ARBA" id="ARBA00013260"/>
    </source>
</evidence>
<dbReference type="Proteomes" id="UP000677228">
    <property type="component" value="Unassembled WGS sequence"/>
</dbReference>
<evidence type="ECO:0000313" key="7">
    <source>
        <dbReference type="EMBL" id="CAF3833406.1"/>
    </source>
</evidence>
<dbReference type="PANTHER" id="PTHR12649">
    <property type="entry name" value="PEPTIDYL-TRNA HYDROLASE 2"/>
    <property type="match status" value="1"/>
</dbReference>
<sequence length="290" mass="32115">MQRMAAKANVMVNFSFAVHIRQGDKITTNEAKKIPLTAYIEGLHNLSLKSGVYQSLENEGLISKIKAQLRSAVFKTIEKSVIQQGQHHQTCTQGNSREQATQTNVSFVNSQSTESESDIGADRMYKMLFVVNGSLKMGPGEMCAQVAHAAVDLYSKLIDQHSMDLNFWMMFGQTKVVVHGNSTEELIQIQNKACETKSIVTTIIQDGDKTEVRTSSITCLGLFGTNSQLDSITTHLKLIYDCLKCSNNDMTSNEDGRQSQTKQKNNTKEENLTEDAITIVTTSQSDISDT</sequence>
<dbReference type="SUPFAM" id="SSF102462">
    <property type="entry name" value="Peptidyl-tRNA hydrolase II"/>
    <property type="match status" value="1"/>
</dbReference>
<dbReference type="Gene3D" id="3.40.1490.10">
    <property type="entry name" value="Bit1"/>
    <property type="match status" value="1"/>
</dbReference>
<proteinExistence type="inferred from homology"/>
<dbReference type="GO" id="GO:0005829">
    <property type="term" value="C:cytosol"/>
    <property type="evidence" value="ECO:0007669"/>
    <property type="project" value="TreeGrafter"/>
</dbReference>